<sequence>MTTIPKSVFTFLKKLKQNNSREWMDEHRKEYQSNESILKQFYSDVEAALNVTDEISKRKVFRINRDIRFSKNKTPYNVHRSVSFSRAGAHRRGSYYLRIEPGNSRMAGGFFGPEPADLLRIRKEFEIDASEIRAILNQSEFQQAFGGFNQEYAVKTAPKGFSKEDSNIDLIRLKNYVVSHSFTDKEVLAPDFKKNLIHHYLLLRPYFDYMSSVLTTDLNGVSLLED</sequence>
<dbReference type="AlphaFoldDB" id="A0A167GZR3"/>
<accession>A0A167GZR3</accession>
<dbReference type="EMBL" id="LRXL01000045">
    <property type="protein sequence ID" value="OAB78064.1"/>
    <property type="molecule type" value="Genomic_DNA"/>
</dbReference>
<gene>
    <name evidence="1" type="ORF">ULVI_11305</name>
</gene>
<reference evidence="1 2" key="1">
    <citation type="submission" date="2016-02" db="EMBL/GenBank/DDBJ databases">
        <title>Ulvibacter sp. LPB0005, isolated from Thais luteostoma.</title>
        <authorList>
            <person name="Shin S.-K."/>
            <person name="Yi H."/>
        </authorList>
    </citation>
    <scope>NUCLEOTIDE SEQUENCE [LARGE SCALE GENOMIC DNA]</scope>
    <source>
        <strain evidence="1 2">LPB0005</strain>
    </source>
</reference>
<proteinExistence type="predicted"/>
<dbReference type="NCBIfam" id="TIGR02453">
    <property type="entry name" value="TIGR02453 family protein"/>
    <property type="match status" value="1"/>
</dbReference>
<organism evidence="1 2">
    <name type="scientific">Cochleicola gelatinilyticus</name>
    <dbReference type="NCBI Taxonomy" id="1763537"/>
    <lineage>
        <taxon>Bacteria</taxon>
        <taxon>Pseudomonadati</taxon>
        <taxon>Bacteroidota</taxon>
        <taxon>Flavobacteriia</taxon>
        <taxon>Flavobacteriales</taxon>
        <taxon>Flavobacteriaceae</taxon>
        <taxon>Cochleicola</taxon>
    </lineage>
</organism>
<dbReference type="PANTHER" id="PTHR36452:SF1">
    <property type="entry name" value="DUF2461 DOMAIN-CONTAINING PROTEIN"/>
    <property type="match status" value="1"/>
</dbReference>
<protein>
    <recommendedName>
        <fullName evidence="3">TIGR02453 family protein</fullName>
    </recommendedName>
</protein>
<dbReference type="PANTHER" id="PTHR36452">
    <property type="entry name" value="CHROMOSOME 12, WHOLE GENOME SHOTGUN SEQUENCE"/>
    <property type="match status" value="1"/>
</dbReference>
<dbReference type="RefSeq" id="WP_068592885.1">
    <property type="nucleotide sequence ID" value="NZ_LRXL01000045.1"/>
</dbReference>
<dbReference type="Proteomes" id="UP000077013">
    <property type="component" value="Unassembled WGS sequence"/>
</dbReference>
<dbReference type="InterPro" id="IPR015996">
    <property type="entry name" value="UCP028451"/>
</dbReference>
<dbReference type="Pfam" id="PF09365">
    <property type="entry name" value="DUF2461"/>
    <property type="match status" value="1"/>
</dbReference>
<dbReference type="OrthoDB" id="9794241at2"/>
<dbReference type="PIRSF" id="PIRSF028451">
    <property type="entry name" value="UCP028451"/>
    <property type="match status" value="1"/>
</dbReference>
<dbReference type="InterPro" id="IPR012808">
    <property type="entry name" value="CHP02453"/>
</dbReference>
<evidence type="ECO:0000313" key="1">
    <source>
        <dbReference type="EMBL" id="OAB78064.1"/>
    </source>
</evidence>
<comment type="caution">
    <text evidence="1">The sequence shown here is derived from an EMBL/GenBank/DDBJ whole genome shotgun (WGS) entry which is preliminary data.</text>
</comment>
<evidence type="ECO:0008006" key="3">
    <source>
        <dbReference type="Google" id="ProtNLM"/>
    </source>
</evidence>
<evidence type="ECO:0000313" key="2">
    <source>
        <dbReference type="Proteomes" id="UP000077013"/>
    </source>
</evidence>
<name>A0A167GZR3_9FLAO</name>
<keyword evidence="2" id="KW-1185">Reference proteome</keyword>
<dbReference type="STRING" id="1763537.ULVI_11305"/>